<dbReference type="InterPro" id="IPR000073">
    <property type="entry name" value="AB_hydrolase_1"/>
</dbReference>
<evidence type="ECO:0000313" key="2">
    <source>
        <dbReference type="EMBL" id="RXJ71901.1"/>
    </source>
</evidence>
<accession>A0A4Q0YSG7</accession>
<dbReference type="InterPro" id="IPR029058">
    <property type="entry name" value="AB_hydrolase_fold"/>
</dbReference>
<organism evidence="2 3">
    <name type="scientific">Veronia nyctiphanis</name>
    <dbReference type="NCBI Taxonomy" id="1278244"/>
    <lineage>
        <taxon>Bacteria</taxon>
        <taxon>Pseudomonadati</taxon>
        <taxon>Pseudomonadota</taxon>
        <taxon>Gammaproteobacteria</taxon>
        <taxon>Vibrionales</taxon>
        <taxon>Vibrionaceae</taxon>
        <taxon>Veronia</taxon>
    </lineage>
</organism>
<evidence type="ECO:0000313" key="3">
    <source>
        <dbReference type="Proteomes" id="UP000290287"/>
    </source>
</evidence>
<comment type="caution">
    <text evidence="2">The sequence shown here is derived from an EMBL/GenBank/DDBJ whole genome shotgun (WGS) entry which is preliminary data.</text>
</comment>
<dbReference type="Gene3D" id="3.40.50.1820">
    <property type="entry name" value="alpha/beta hydrolase"/>
    <property type="match status" value="1"/>
</dbReference>
<name>A0A4Q0YSG7_9GAMM</name>
<proteinExistence type="predicted"/>
<protein>
    <recommendedName>
        <fullName evidence="1">AB hydrolase-1 domain-containing protein</fullName>
    </recommendedName>
</protein>
<dbReference type="Proteomes" id="UP000290287">
    <property type="component" value="Unassembled WGS sequence"/>
</dbReference>
<keyword evidence="3" id="KW-1185">Reference proteome</keyword>
<dbReference type="AlphaFoldDB" id="A0A4Q0YSG7"/>
<dbReference type="Pfam" id="PF00561">
    <property type="entry name" value="Abhydrolase_1"/>
    <property type="match status" value="1"/>
</dbReference>
<sequence>MPIFSDDYHTLSLDFPFHGKSGGDPTQFSVRHCADVAIALLDELNIKKCYVIGISMGGMAGF</sequence>
<reference evidence="2 3" key="1">
    <citation type="submission" date="2017-10" db="EMBL/GenBank/DDBJ databases">
        <title>Nyctiphanis sp. nov., isolated from the stomach of the euphausiid Nyctiphanes simplex (Hansen, 1911) in the Gulf of California.</title>
        <authorList>
            <person name="Gomez-Gil B."/>
            <person name="Aguilar-Mendez M."/>
            <person name="Lopez-Cortes A."/>
            <person name="Gomez-Gutierrez J."/>
            <person name="Roque A."/>
            <person name="Lang E."/>
            <person name="Gonzalez-Castillo A."/>
        </authorList>
    </citation>
    <scope>NUCLEOTIDE SEQUENCE [LARGE SCALE GENOMIC DNA]</scope>
    <source>
        <strain evidence="2 3">CAIM 600</strain>
    </source>
</reference>
<dbReference type="OrthoDB" id="9780765at2"/>
<feature type="domain" description="AB hydrolase-1" evidence="1">
    <location>
        <begin position="6"/>
        <end position="60"/>
    </location>
</feature>
<evidence type="ECO:0000259" key="1">
    <source>
        <dbReference type="Pfam" id="PF00561"/>
    </source>
</evidence>
<dbReference type="EMBL" id="PEIB01000030">
    <property type="protein sequence ID" value="RXJ71901.1"/>
    <property type="molecule type" value="Genomic_DNA"/>
</dbReference>
<gene>
    <name evidence="2" type="ORF">CS022_19130</name>
</gene>
<dbReference type="SUPFAM" id="SSF53474">
    <property type="entry name" value="alpha/beta-Hydrolases"/>
    <property type="match status" value="1"/>
</dbReference>